<evidence type="ECO:0000313" key="2">
    <source>
        <dbReference type="EMBL" id="AHH11145.1"/>
    </source>
</evidence>
<dbReference type="RefSeq" id="WP_025408493.1">
    <property type="nucleotide sequence ID" value="NZ_CP005746.1"/>
</dbReference>
<reference evidence="2" key="1">
    <citation type="submission" date="2013-04" db="EMBL/GenBank/DDBJ databases">
        <title>Comparative Genomics of Relapsing Fever Spirochetes.</title>
        <authorList>
            <person name="Schwan T.G."/>
            <person name="Raffel S.J."/>
            <person name="Porcella S.F."/>
            <person name="Martens C.A."/>
            <person name="Bruno D.P."/>
            <person name="Ricklefs S.M."/>
            <person name="Barbian K.B."/>
        </authorList>
    </citation>
    <scope>NUCLEOTIDE SEQUENCE</scope>
    <source>
        <strain evidence="2">Co53</strain>
        <plasmid evidence="2">unnamed</plasmid>
    </source>
</reference>
<proteinExistence type="predicted"/>
<dbReference type="OrthoDB" id="9981384at2"/>
<keyword evidence="2" id="KW-0614">Plasmid</keyword>
<organism evidence="2">
    <name type="scientific">Borrelia coriaceae ATCC 43381</name>
    <dbReference type="NCBI Taxonomy" id="1408429"/>
    <lineage>
        <taxon>Bacteria</taxon>
        <taxon>Pseudomonadati</taxon>
        <taxon>Spirochaetota</taxon>
        <taxon>Spirochaetia</taxon>
        <taxon>Spirochaetales</taxon>
        <taxon>Borreliaceae</taxon>
        <taxon>Borrelia</taxon>
    </lineage>
</organism>
<name>W5SW27_9SPIR</name>
<geneLocation type="plasmid" evidence="2 3">
    <name>unnamed</name>
</geneLocation>
<feature type="region of interest" description="Disordered" evidence="1">
    <location>
        <begin position="48"/>
        <end position="70"/>
    </location>
</feature>
<evidence type="ECO:0000256" key="1">
    <source>
        <dbReference type="SAM" id="MobiDB-lite"/>
    </source>
</evidence>
<evidence type="ECO:0000313" key="3">
    <source>
        <dbReference type="Proteomes" id="UP000019330"/>
    </source>
</evidence>
<dbReference type="HOGENOM" id="CLU_914209_0_0_12"/>
<gene>
    <name evidence="2" type="ORF">BCO_0025100</name>
</gene>
<keyword evidence="3" id="KW-1185">Reference proteome</keyword>
<accession>W5SW27</accession>
<protein>
    <recommendedName>
        <fullName evidence="4">Antigen P35</fullName>
    </recommendedName>
</protein>
<dbReference type="EMBL" id="CP005746">
    <property type="protein sequence ID" value="AHH11145.1"/>
    <property type="molecule type" value="Genomic_DNA"/>
</dbReference>
<sequence length="304" mass="34794">MGKISTLINTLLCILCFLSVLTCKQYEPKPTNKKKDIIQSNNKVAKASSKVASAEENKKNDQENRLPPPAPPLVIGLKGDGGNEIQEIIVESSSDPPPPVLKRSDVKTAEEAYKLLKDKIIECETKLEDERVKFDDEKYLYGLFYDAISPDFEDPDKRDVVFAALGYDVEVLRALDNVLDVVTSDTDEHNPVLYMLFKNFTEITELTEEVLGDILINENLEAIKTRGMDSILKIYSRLKKFMSERRKLINKMKRQIMLAESSTDIKVIEQRFFEIINYKTEINDKLVAMRNLKFEILNLLHSLK</sequence>
<evidence type="ECO:0008006" key="4">
    <source>
        <dbReference type="Google" id="ProtNLM"/>
    </source>
</evidence>
<dbReference type="Proteomes" id="UP000019330">
    <property type="component" value="Plasmid unnamed"/>
</dbReference>
<dbReference type="AlphaFoldDB" id="W5SW27"/>
<feature type="compositionally biased region" description="Basic and acidic residues" evidence="1">
    <location>
        <begin position="53"/>
        <end position="64"/>
    </location>
</feature>